<dbReference type="RefSeq" id="YP_009623487.1">
    <property type="nucleotide sequence ID" value="NC_042113.1"/>
</dbReference>
<feature type="region of interest" description="Disordered" evidence="1">
    <location>
        <begin position="89"/>
        <end position="118"/>
    </location>
</feature>
<dbReference type="EMBL" id="LN610572">
    <property type="protein sequence ID" value="CEF89010.1"/>
    <property type="molecule type" value="Genomic_DNA"/>
</dbReference>
<feature type="compositionally biased region" description="Polar residues" evidence="1">
    <location>
        <begin position="101"/>
        <end position="114"/>
    </location>
</feature>
<accession>A0A0A1IV63</accession>
<protein>
    <submittedName>
        <fullName evidence="2">Uncharacterized protein</fullName>
    </submittedName>
</protein>
<name>A0A0A1IV63_9CAUD</name>
<organism evidence="2 3">
    <name type="scientific">Pseudomonas phage vB_PaeM_C2-10_Ab02</name>
    <dbReference type="NCBI Taxonomy" id="1548900"/>
    <lineage>
        <taxon>Viruses</taxon>
        <taxon>Duplodnaviria</taxon>
        <taxon>Heunggongvirae</taxon>
        <taxon>Uroviricota</taxon>
        <taxon>Caudoviricetes</taxon>
        <taxon>Vandenendeviridae</taxon>
        <taxon>Skurskavirinae</taxon>
        <taxon>Pakpunavirus</taxon>
        <taxon>Pakpunavirus CAb02</taxon>
    </lineage>
</organism>
<dbReference type="Proteomes" id="UP000030231">
    <property type="component" value="Genome"/>
</dbReference>
<dbReference type="GeneID" id="40100355"/>
<evidence type="ECO:0000313" key="3">
    <source>
        <dbReference type="Proteomes" id="UP000030231"/>
    </source>
</evidence>
<proteinExistence type="predicted"/>
<evidence type="ECO:0000256" key="1">
    <source>
        <dbReference type="SAM" id="MobiDB-lite"/>
    </source>
</evidence>
<keyword evidence="3" id="KW-1185">Reference proteome</keyword>
<evidence type="ECO:0000313" key="2">
    <source>
        <dbReference type="EMBL" id="CEF89010.1"/>
    </source>
</evidence>
<sequence>MILTKLKNYALVVAAAMAAGFGYLSFSLYGDLAVAKNDIQSLQAASRQMEEQFQKERAGCEITTGRLEAHIAQMKSRQELLQGHLCELESLPNPTPRETQENATETISEPSTGDSLDPALTSLLDRAFCSAVPNDPYCAPGKPDRGG</sequence>
<dbReference type="KEGG" id="vg:40100355"/>
<reference evidence="2 3" key="1">
    <citation type="journal article" date="2015" name="PLoS ONE">
        <title>Investigation of a Large Collection of Pseudomonas aeruginosa Bacteriophages Collected from a Single Environmental Source in Abidjan, Cote d'Ivoire.</title>
        <authorList>
            <person name="Essoh C."/>
            <person name="Latino L."/>
            <person name="Midoux C."/>
            <person name="Blouin Y."/>
            <person name="Loukou G."/>
            <person name="Nguetta S.P."/>
            <person name="Lathro S."/>
            <person name="Cablanmian A."/>
            <person name="Kouassi A.K."/>
            <person name="Vergnaud G."/>
            <person name="Pourcel C."/>
        </authorList>
    </citation>
    <scope>NUCLEOTIDE SEQUENCE [LARGE SCALE GENOMIC DNA]</scope>
    <source>
        <strain evidence="2">Ab02</strain>
    </source>
</reference>
<gene>
    <name evidence="2" type="primary">ORF81</name>
</gene>